<comment type="subunit">
    <text evidence="8">Associated with the spliceosome.</text>
</comment>
<dbReference type="Proteomes" id="UP001107558">
    <property type="component" value="Chromosome 1"/>
</dbReference>
<evidence type="ECO:0000256" key="3">
    <source>
        <dbReference type="ARBA" id="ARBA00021377"/>
    </source>
</evidence>
<feature type="region of interest" description="Disordered" evidence="9">
    <location>
        <begin position="1"/>
        <end position="94"/>
    </location>
</feature>
<protein>
    <recommendedName>
        <fullName evidence="3 8">Pre-mRNA-splicing factor SLU7</fullName>
    </recommendedName>
</protein>
<dbReference type="InterPro" id="IPR039974">
    <property type="entry name" value="Splicing_factor_SLU7"/>
</dbReference>
<dbReference type="EMBL" id="JADBJN010000001">
    <property type="protein sequence ID" value="KAG5683666.1"/>
    <property type="molecule type" value="Genomic_DNA"/>
</dbReference>
<proteinExistence type="inferred from homology"/>
<sequence>MNAPRIPISQLLTDKDKSESTDEPTKKTREDWRKQKELEEARKAGQAPAAVDEEGKDINPHIPQYISSAPWYYGSSGPTLKHQRPQEEKQKQYSGVDEWYKKGVDKSKVATKFRKGACENCGAMTHKRKDCLERPRKVGAKFTNAQIAYDEFEQPDLKPDFDGKRDRWAGYDPSNHREIVEEYQKIEEAKRQLKAEKLKEDPNAESSSEDDEDKYADGVDMPGTKVDSKQRIIVRNLRIREDTAKYLRNLDPNSAFYDPKTRSMRENPNPNKNPEDLEFGGENFVRFTGDTQKHATAQLFAWEASSKGVDVHVLAEPTKLELLQKEYEKKKEELKTSVKSNVLEKYGGEEHLEAPPRQLLLAQTEQYVEYARDGRIIKGAEKVIIRSRYEEDVYINNHTTVFGSYWNNGKWGYKCCKSFVKNSWCVKSSVGAEIAEGESTEIPSTSGWSSNKEKVAEQNKSDSEHEESEKSSSEKKKESSESDSDDSSSEEERKRKSKKRDKKRKKKKKQKDKRAEKKEKDKLQEALEAEDKRIKEYDEMMTIDERKRKYNSMYEAKAPTEEEMEAYYIKRAREEDPMMQFMKNK</sequence>
<feature type="compositionally biased region" description="Basic residues" evidence="9">
    <location>
        <begin position="495"/>
        <end position="512"/>
    </location>
</feature>
<evidence type="ECO:0000259" key="10">
    <source>
        <dbReference type="Pfam" id="PF11708"/>
    </source>
</evidence>
<name>A0A9J6CMZ5_POLVA</name>
<gene>
    <name evidence="11" type="ORF">PVAND_012933</name>
</gene>
<keyword evidence="7 8" id="KW-0539">Nucleus</keyword>
<keyword evidence="6 8" id="KW-0508">mRNA splicing</keyword>
<keyword evidence="4 8" id="KW-0507">mRNA processing</keyword>
<comment type="caution">
    <text evidence="11">The sequence shown here is derived from an EMBL/GenBank/DDBJ whole genome shotgun (WGS) entry which is preliminary data.</text>
</comment>
<evidence type="ECO:0000256" key="8">
    <source>
        <dbReference type="RuleBase" id="RU367071"/>
    </source>
</evidence>
<accession>A0A9J6CMZ5</accession>
<feature type="region of interest" description="Disordered" evidence="9">
    <location>
        <begin position="154"/>
        <end position="175"/>
    </location>
</feature>
<keyword evidence="12" id="KW-1185">Reference proteome</keyword>
<evidence type="ECO:0000256" key="2">
    <source>
        <dbReference type="ARBA" id="ARBA00007203"/>
    </source>
</evidence>
<feature type="domain" description="Pre-mRNA-splicing factor SLU7" evidence="10">
    <location>
        <begin position="160"/>
        <end position="404"/>
    </location>
</feature>
<dbReference type="Pfam" id="PF11708">
    <property type="entry name" value="Slu7"/>
    <property type="match status" value="1"/>
</dbReference>
<evidence type="ECO:0000256" key="6">
    <source>
        <dbReference type="ARBA" id="ARBA00023187"/>
    </source>
</evidence>
<feature type="compositionally biased region" description="Basic and acidic residues" evidence="9">
    <location>
        <begin position="13"/>
        <end position="43"/>
    </location>
</feature>
<organism evidence="11 12">
    <name type="scientific">Polypedilum vanderplanki</name>
    <name type="common">Sleeping chironomid midge</name>
    <dbReference type="NCBI Taxonomy" id="319348"/>
    <lineage>
        <taxon>Eukaryota</taxon>
        <taxon>Metazoa</taxon>
        <taxon>Ecdysozoa</taxon>
        <taxon>Arthropoda</taxon>
        <taxon>Hexapoda</taxon>
        <taxon>Insecta</taxon>
        <taxon>Pterygota</taxon>
        <taxon>Neoptera</taxon>
        <taxon>Endopterygota</taxon>
        <taxon>Diptera</taxon>
        <taxon>Nematocera</taxon>
        <taxon>Chironomoidea</taxon>
        <taxon>Chironomidae</taxon>
        <taxon>Chironominae</taxon>
        <taxon>Polypedilum</taxon>
        <taxon>Polypedilum</taxon>
    </lineage>
</organism>
<dbReference type="GO" id="GO:0030628">
    <property type="term" value="F:pre-mRNA 3'-splice site binding"/>
    <property type="evidence" value="ECO:0007669"/>
    <property type="project" value="UniProtKB-UniRule"/>
</dbReference>
<evidence type="ECO:0000256" key="9">
    <source>
        <dbReference type="SAM" id="MobiDB-lite"/>
    </source>
</evidence>
<evidence type="ECO:0000256" key="5">
    <source>
        <dbReference type="ARBA" id="ARBA00022728"/>
    </source>
</evidence>
<evidence type="ECO:0000256" key="7">
    <source>
        <dbReference type="ARBA" id="ARBA00023242"/>
    </source>
</evidence>
<evidence type="ECO:0000256" key="4">
    <source>
        <dbReference type="ARBA" id="ARBA00022664"/>
    </source>
</evidence>
<evidence type="ECO:0000256" key="1">
    <source>
        <dbReference type="ARBA" id="ARBA00004123"/>
    </source>
</evidence>
<feature type="compositionally biased region" description="Polar residues" evidence="9">
    <location>
        <begin position="441"/>
        <end position="450"/>
    </location>
</feature>
<keyword evidence="5 8" id="KW-0747">Spliceosome</keyword>
<evidence type="ECO:0000313" key="11">
    <source>
        <dbReference type="EMBL" id="KAG5683666.1"/>
    </source>
</evidence>
<dbReference type="GO" id="GO:0005681">
    <property type="term" value="C:spliceosomal complex"/>
    <property type="evidence" value="ECO:0007669"/>
    <property type="project" value="UniProtKB-UniRule"/>
</dbReference>
<evidence type="ECO:0000313" key="12">
    <source>
        <dbReference type="Proteomes" id="UP001107558"/>
    </source>
</evidence>
<dbReference type="OrthoDB" id="249612at2759"/>
<dbReference type="PANTHER" id="PTHR12942:SF2">
    <property type="entry name" value="PRE-MRNA-SPLICING FACTOR SLU7"/>
    <property type="match status" value="1"/>
</dbReference>
<comment type="subcellular location">
    <subcellularLocation>
        <location evidence="1 8">Nucleus</location>
    </subcellularLocation>
</comment>
<comment type="function">
    <text evidence="8">Involved in pre-mRNA splicing.</text>
</comment>
<reference evidence="11" key="1">
    <citation type="submission" date="2021-03" db="EMBL/GenBank/DDBJ databases">
        <title>Chromosome level genome of the anhydrobiotic midge Polypedilum vanderplanki.</title>
        <authorList>
            <person name="Yoshida Y."/>
            <person name="Kikawada T."/>
            <person name="Gusev O."/>
        </authorList>
    </citation>
    <scope>NUCLEOTIDE SEQUENCE</scope>
    <source>
        <strain evidence="11">NIAS01</strain>
        <tissue evidence="11">Whole body or cell culture</tissue>
    </source>
</reference>
<feature type="compositionally biased region" description="Basic and acidic residues" evidence="9">
    <location>
        <begin position="155"/>
        <end position="175"/>
    </location>
</feature>
<dbReference type="PANTHER" id="PTHR12942">
    <property type="entry name" value="STEP II SPLICING FACTOR SLU7"/>
    <property type="match status" value="1"/>
</dbReference>
<dbReference type="GO" id="GO:0000398">
    <property type="term" value="P:mRNA splicing, via spliceosome"/>
    <property type="evidence" value="ECO:0007669"/>
    <property type="project" value="UniProtKB-UniRule"/>
</dbReference>
<feature type="region of interest" description="Disordered" evidence="9">
    <location>
        <begin position="257"/>
        <end position="277"/>
    </location>
</feature>
<dbReference type="AlphaFoldDB" id="A0A9J6CMZ5"/>
<dbReference type="InterPro" id="IPR021715">
    <property type="entry name" value="Slu7_dom"/>
</dbReference>
<feature type="region of interest" description="Disordered" evidence="9">
    <location>
        <begin position="435"/>
        <end position="532"/>
    </location>
</feature>
<feature type="compositionally biased region" description="Basic and acidic residues" evidence="9">
    <location>
        <begin position="451"/>
        <end position="480"/>
    </location>
</feature>
<comment type="similarity">
    <text evidence="2 8">Belongs to the SLU7 family.</text>
</comment>
<feature type="region of interest" description="Disordered" evidence="9">
    <location>
        <begin position="193"/>
        <end position="223"/>
    </location>
</feature>
<feature type="compositionally biased region" description="Basic and acidic residues" evidence="9">
    <location>
        <begin position="513"/>
        <end position="532"/>
    </location>
</feature>
<feature type="compositionally biased region" description="Basic and acidic residues" evidence="9">
    <location>
        <begin position="193"/>
        <end position="202"/>
    </location>
</feature>